<feature type="region of interest" description="Disordered" evidence="4">
    <location>
        <begin position="1"/>
        <end position="35"/>
    </location>
</feature>
<proteinExistence type="predicted"/>
<dbReference type="InterPro" id="IPR018253">
    <property type="entry name" value="DnaJ_domain_CS"/>
</dbReference>
<evidence type="ECO:0000256" key="2">
    <source>
        <dbReference type="ARBA" id="ARBA00023136"/>
    </source>
</evidence>
<keyword evidence="2 5" id="KW-0472">Membrane</keyword>
<dbReference type="Pfam" id="PF22774">
    <property type="entry name" value="DNAJC11_beta-barrel"/>
    <property type="match status" value="1"/>
</dbReference>
<dbReference type="PANTHER" id="PTHR44157">
    <property type="entry name" value="DNAJ HOMOLOG SUBFAMILY C MEMBER 11"/>
    <property type="match status" value="1"/>
</dbReference>
<keyword evidence="5" id="KW-0812">Transmembrane</keyword>
<dbReference type="EMBL" id="LSSL01000949">
    <property type="protein sequence ID" value="OLY83354.1"/>
    <property type="molecule type" value="Genomic_DNA"/>
</dbReference>
<feature type="region of interest" description="Disordered" evidence="4">
    <location>
        <begin position="344"/>
        <end position="363"/>
    </location>
</feature>
<dbReference type="SMART" id="SM00271">
    <property type="entry name" value="DnaJ"/>
    <property type="match status" value="1"/>
</dbReference>
<protein>
    <submittedName>
        <fullName evidence="7">Putative J domain-containing protein</fullName>
    </submittedName>
</protein>
<comment type="subcellular location">
    <subcellularLocation>
        <location evidence="1">Membrane</location>
    </subcellularLocation>
</comment>
<dbReference type="PROSITE" id="PS00636">
    <property type="entry name" value="DNAJ_1"/>
    <property type="match status" value="1"/>
</dbReference>
<accession>A0A1R0H2H2</accession>
<evidence type="ECO:0000256" key="4">
    <source>
        <dbReference type="SAM" id="MobiDB-lite"/>
    </source>
</evidence>
<dbReference type="PANTHER" id="PTHR44157:SF1">
    <property type="entry name" value="DNAJ HOMOLOG SUBFAMILY C MEMBER 11"/>
    <property type="match status" value="1"/>
</dbReference>
<dbReference type="OrthoDB" id="10250354at2759"/>
<comment type="caution">
    <text evidence="7">The sequence shown here is derived from an EMBL/GenBank/DDBJ whole genome shotgun (WGS) entry which is preliminary data.</text>
</comment>
<feature type="domain" description="J" evidence="6">
    <location>
        <begin position="62"/>
        <end position="130"/>
    </location>
</feature>
<dbReference type="Proteomes" id="UP000187455">
    <property type="component" value="Unassembled WGS sequence"/>
</dbReference>
<dbReference type="Pfam" id="PF00226">
    <property type="entry name" value="DnaJ"/>
    <property type="match status" value="1"/>
</dbReference>
<evidence type="ECO:0000313" key="7">
    <source>
        <dbReference type="EMBL" id="OLY83354.1"/>
    </source>
</evidence>
<dbReference type="CDD" id="cd06257">
    <property type="entry name" value="DnaJ"/>
    <property type="match status" value="1"/>
</dbReference>
<dbReference type="GO" id="GO:0005739">
    <property type="term" value="C:mitochondrion"/>
    <property type="evidence" value="ECO:0007669"/>
    <property type="project" value="GOC"/>
</dbReference>
<gene>
    <name evidence="7" type="ORF">AYI68_g2508</name>
</gene>
<name>A0A1R0H2H2_9FUNG</name>
<feature type="compositionally biased region" description="Basic and acidic residues" evidence="4">
    <location>
        <begin position="345"/>
        <end position="358"/>
    </location>
</feature>
<dbReference type="PROSITE" id="PS50076">
    <property type="entry name" value="DNAJ_2"/>
    <property type="match status" value="1"/>
</dbReference>
<dbReference type="GO" id="GO:0016020">
    <property type="term" value="C:membrane"/>
    <property type="evidence" value="ECO:0007669"/>
    <property type="project" value="UniProtKB-SubCell"/>
</dbReference>
<evidence type="ECO:0000313" key="8">
    <source>
        <dbReference type="Proteomes" id="UP000187455"/>
    </source>
</evidence>
<dbReference type="Pfam" id="PF11875">
    <property type="entry name" value="DnaJ-like_C11_C"/>
    <property type="match status" value="1"/>
</dbReference>
<evidence type="ECO:0000256" key="3">
    <source>
        <dbReference type="ARBA" id="ARBA00023186"/>
    </source>
</evidence>
<dbReference type="PRINTS" id="PR00625">
    <property type="entry name" value="JDOMAIN"/>
</dbReference>
<dbReference type="AlphaFoldDB" id="A0A1R0H2H2"/>
<dbReference type="InterPro" id="IPR052243">
    <property type="entry name" value="Mito_inner_membrane_organizer"/>
</dbReference>
<feature type="compositionally biased region" description="Polar residues" evidence="4">
    <location>
        <begin position="16"/>
        <end position="27"/>
    </location>
</feature>
<dbReference type="InterPro" id="IPR024586">
    <property type="entry name" value="DnaJ-like_C11_C"/>
</dbReference>
<evidence type="ECO:0000256" key="1">
    <source>
        <dbReference type="ARBA" id="ARBA00004370"/>
    </source>
</evidence>
<dbReference type="SUPFAM" id="SSF46565">
    <property type="entry name" value="Chaperone J-domain"/>
    <property type="match status" value="1"/>
</dbReference>
<dbReference type="Gene3D" id="1.10.287.110">
    <property type="entry name" value="DnaJ domain"/>
    <property type="match status" value="1"/>
</dbReference>
<keyword evidence="8" id="KW-1185">Reference proteome</keyword>
<reference evidence="7 8" key="1">
    <citation type="journal article" date="2016" name="Mol. Biol. Evol.">
        <title>Genome-Wide Survey of Gut Fungi (Harpellales) Reveals the First Horizontally Transferred Ubiquitin Gene from a Mosquito Host.</title>
        <authorList>
            <person name="Wang Y."/>
            <person name="White M.M."/>
            <person name="Kvist S."/>
            <person name="Moncalvo J.M."/>
        </authorList>
    </citation>
    <scope>NUCLEOTIDE SEQUENCE [LARGE SCALE GENOMIC DNA]</scope>
    <source>
        <strain evidence="7 8">ALG-7-W6</strain>
    </source>
</reference>
<dbReference type="InterPro" id="IPR001623">
    <property type="entry name" value="DnaJ_domain"/>
</dbReference>
<keyword evidence="3" id="KW-0143">Chaperone</keyword>
<dbReference type="GO" id="GO:0042407">
    <property type="term" value="P:cristae formation"/>
    <property type="evidence" value="ECO:0007669"/>
    <property type="project" value="TreeGrafter"/>
</dbReference>
<organism evidence="7 8">
    <name type="scientific">Smittium mucronatum</name>
    <dbReference type="NCBI Taxonomy" id="133383"/>
    <lineage>
        <taxon>Eukaryota</taxon>
        <taxon>Fungi</taxon>
        <taxon>Fungi incertae sedis</taxon>
        <taxon>Zoopagomycota</taxon>
        <taxon>Kickxellomycotina</taxon>
        <taxon>Harpellomycetes</taxon>
        <taxon>Harpellales</taxon>
        <taxon>Legeriomycetaceae</taxon>
        <taxon>Smittium</taxon>
    </lineage>
</organism>
<keyword evidence="5" id="KW-1133">Transmembrane helix</keyword>
<dbReference type="STRING" id="133383.A0A1R0H2H2"/>
<evidence type="ECO:0000259" key="6">
    <source>
        <dbReference type="PROSITE" id="PS50076"/>
    </source>
</evidence>
<feature type="transmembrane region" description="Helical" evidence="5">
    <location>
        <begin position="504"/>
        <end position="524"/>
    </location>
</feature>
<dbReference type="InterPro" id="IPR036869">
    <property type="entry name" value="J_dom_sf"/>
</dbReference>
<evidence type="ECO:0000256" key="5">
    <source>
        <dbReference type="SAM" id="Phobius"/>
    </source>
</evidence>
<sequence>MSTGTDSYDHPVEATSEVSLDQASTSPSIPPELSASDKLKLEEWITSAERENATKKDAGDLDYYSILGIKSNAEDEDIREAYRKKSRLFHPDKHSNSEVKEWASSQFQQIQRAYEVLINPIQRAAYDAVGEKGLSMDMEIGSRFMSKYEIRQEFERKVRMEKEKDIAALVNSKSEIVLGMNVSVLTSASLHDMLLKRGIKIKPISTLQEMYWAVQRQKLVTKHKFVIPFGNTLNASISGQASFKGKLGVGNVGIGLAHSNSPGVSTEISLPILPPHTATIKRSVQLNSESFYNVEATAHSLVLETPPSISATYGQSITQRLTGFLSVRTGNRYYIGDFWKQSPTRTERTKPSAEESKKSPVRNYPRDYSSVTLGIAGQMASDVQINTSATFSVPQQQLAMQLTKQIDSQFSLDCGITIVASSHELGDYAADNRELDEYEIPRSNIMQAIMLHFGGEMSITEFEQFGYRFDFGLNTHMTFTLKYSRLGQVFRLPVMVSPVFDLDLMLYLLALPTAFATGYNLLVLRPRKLARLKQRMLDLENEILQSCALKQKNYNHIVKLLDPVCEQKCEIESKKNGLIITKAFYGDVGVLYSDSIGRMSTKSELMDTDKLRAIDVRVILMALVNDSQLVIPTSKSGLQGIVGFYNPLVQNLVDDSTVLDKTTDEFLSAKRVQSLVNSIGTIMDSLPKFSSILWNPPQNEFGNTRGPKSVVQQITKIRPQLYIEYMFRNKLHRAIIDDFGSIAIPLEGKLSSYISTINPS</sequence>
<dbReference type="InterPro" id="IPR055225">
    <property type="entry name" value="DNAJC11-like_beta-barrel"/>
</dbReference>